<feature type="transmembrane region" description="Helical" evidence="21">
    <location>
        <begin position="338"/>
        <end position="359"/>
    </location>
</feature>
<feature type="transmembrane region" description="Helical" evidence="21">
    <location>
        <begin position="40"/>
        <end position="61"/>
    </location>
</feature>
<evidence type="ECO:0000313" key="23">
    <source>
        <dbReference type="Proteomes" id="UP000178059"/>
    </source>
</evidence>
<evidence type="ECO:0000256" key="1">
    <source>
        <dbReference type="ARBA" id="ARBA00004651"/>
    </source>
</evidence>
<dbReference type="GO" id="GO:0005886">
    <property type="term" value="C:plasma membrane"/>
    <property type="evidence" value="ECO:0007669"/>
    <property type="project" value="UniProtKB-SubCell"/>
</dbReference>
<dbReference type="Proteomes" id="UP000178059">
    <property type="component" value="Unassembled WGS sequence"/>
</dbReference>
<keyword evidence="5" id="KW-0328">Glycosyltransferase</keyword>
<feature type="transmembrane region" description="Helical" evidence="21">
    <location>
        <begin position="115"/>
        <end position="132"/>
    </location>
</feature>
<keyword evidence="11 21" id="KW-0472">Membrane</keyword>
<dbReference type="GO" id="GO:0051301">
    <property type="term" value="P:cell division"/>
    <property type="evidence" value="ECO:0007669"/>
    <property type="project" value="UniProtKB-KW"/>
</dbReference>
<evidence type="ECO:0000256" key="21">
    <source>
        <dbReference type="SAM" id="Phobius"/>
    </source>
</evidence>
<evidence type="ECO:0000256" key="4">
    <source>
        <dbReference type="ARBA" id="ARBA00022618"/>
    </source>
</evidence>
<dbReference type="EMBL" id="MFTT01000036">
    <property type="protein sequence ID" value="OGI68981.1"/>
    <property type="molecule type" value="Genomic_DNA"/>
</dbReference>
<dbReference type="GO" id="GO:0009252">
    <property type="term" value="P:peptidoglycan biosynthetic process"/>
    <property type="evidence" value="ECO:0007669"/>
    <property type="project" value="UniProtKB-KW"/>
</dbReference>
<keyword evidence="8" id="KW-0133">Cell shape</keyword>
<feature type="transmembrane region" description="Helical" evidence="21">
    <location>
        <begin position="187"/>
        <end position="203"/>
    </location>
</feature>
<dbReference type="AlphaFoldDB" id="A0A1F6VH55"/>
<feature type="transmembrane region" description="Helical" evidence="21">
    <location>
        <begin position="9"/>
        <end position="34"/>
    </location>
</feature>
<organism evidence="22 23">
    <name type="scientific">Candidatus Nomurabacteria bacterium RIFCSPHIGHO2_01_FULL_42_16</name>
    <dbReference type="NCBI Taxonomy" id="1801743"/>
    <lineage>
        <taxon>Bacteria</taxon>
        <taxon>Candidatus Nomuraibacteriota</taxon>
    </lineage>
</organism>
<dbReference type="GO" id="GO:0032153">
    <property type="term" value="C:cell division site"/>
    <property type="evidence" value="ECO:0007669"/>
    <property type="project" value="TreeGrafter"/>
</dbReference>
<dbReference type="Pfam" id="PF01098">
    <property type="entry name" value="FTSW_RODA_SPOVE"/>
    <property type="match status" value="1"/>
</dbReference>
<reference evidence="22 23" key="1">
    <citation type="journal article" date="2016" name="Nat. Commun.">
        <title>Thousands of microbial genomes shed light on interconnected biogeochemical processes in an aquifer system.</title>
        <authorList>
            <person name="Anantharaman K."/>
            <person name="Brown C.T."/>
            <person name="Hug L.A."/>
            <person name="Sharon I."/>
            <person name="Castelle C.J."/>
            <person name="Probst A.J."/>
            <person name="Thomas B.C."/>
            <person name="Singh A."/>
            <person name="Wilkins M.J."/>
            <person name="Karaoz U."/>
            <person name="Brodie E.L."/>
            <person name="Williams K.H."/>
            <person name="Hubbard S.S."/>
            <person name="Banfield J.F."/>
        </authorList>
    </citation>
    <scope>NUCLEOTIDE SEQUENCE [LARGE SCALE GENOMIC DNA]</scope>
</reference>
<evidence type="ECO:0000256" key="17">
    <source>
        <dbReference type="ARBA" id="ARBA00041185"/>
    </source>
</evidence>
<evidence type="ECO:0000256" key="6">
    <source>
        <dbReference type="ARBA" id="ARBA00022679"/>
    </source>
</evidence>
<accession>A0A1F6VH55</accession>
<feature type="transmembrane region" description="Helical" evidence="21">
    <location>
        <begin position="264"/>
        <end position="289"/>
    </location>
</feature>
<keyword evidence="6" id="KW-0808">Transferase</keyword>
<evidence type="ECO:0000256" key="19">
    <source>
        <dbReference type="ARBA" id="ARBA00044770"/>
    </source>
</evidence>
<comment type="pathway">
    <text evidence="2">Cell wall biogenesis; peptidoglycan biosynthesis.</text>
</comment>
<feature type="transmembrane region" description="Helical" evidence="21">
    <location>
        <begin position="301"/>
        <end position="326"/>
    </location>
</feature>
<feature type="transmembrane region" description="Helical" evidence="21">
    <location>
        <begin position="139"/>
        <end position="157"/>
    </location>
</feature>
<feature type="transmembrane region" description="Helical" evidence="21">
    <location>
        <begin position="163"/>
        <end position="180"/>
    </location>
</feature>
<evidence type="ECO:0000256" key="2">
    <source>
        <dbReference type="ARBA" id="ARBA00004752"/>
    </source>
</evidence>
<keyword evidence="7 21" id="KW-0812">Transmembrane</keyword>
<name>A0A1F6VH55_9BACT</name>
<evidence type="ECO:0000256" key="5">
    <source>
        <dbReference type="ARBA" id="ARBA00022676"/>
    </source>
</evidence>
<dbReference type="PANTHER" id="PTHR30474">
    <property type="entry name" value="CELL CYCLE PROTEIN"/>
    <property type="match status" value="1"/>
</dbReference>
<evidence type="ECO:0000256" key="12">
    <source>
        <dbReference type="ARBA" id="ARBA00023306"/>
    </source>
</evidence>
<keyword evidence="12" id="KW-0131">Cell cycle</keyword>
<protein>
    <recommendedName>
        <fullName evidence="17">Probable peptidoglycan glycosyltransferase FtsW</fullName>
        <ecNumber evidence="19">2.4.99.28</ecNumber>
    </recommendedName>
    <alternativeName>
        <fullName evidence="18">Cell division protein FtsW</fullName>
    </alternativeName>
    <alternativeName>
        <fullName evidence="15">Cell wall polymerase</fullName>
    </alternativeName>
    <alternativeName>
        <fullName evidence="14">Peptidoglycan polymerase</fullName>
    </alternativeName>
</protein>
<evidence type="ECO:0000256" key="18">
    <source>
        <dbReference type="ARBA" id="ARBA00041418"/>
    </source>
</evidence>
<evidence type="ECO:0000256" key="10">
    <source>
        <dbReference type="ARBA" id="ARBA00022989"/>
    </source>
</evidence>
<evidence type="ECO:0000256" key="16">
    <source>
        <dbReference type="ARBA" id="ARBA00038053"/>
    </source>
</evidence>
<feature type="transmembrane region" description="Helical" evidence="21">
    <location>
        <begin position="73"/>
        <end position="95"/>
    </location>
</feature>
<keyword evidence="13" id="KW-0961">Cell wall biogenesis/degradation</keyword>
<evidence type="ECO:0000256" key="15">
    <source>
        <dbReference type="ARBA" id="ARBA00033270"/>
    </source>
</evidence>
<proteinExistence type="inferred from homology"/>
<dbReference type="NCBIfam" id="TIGR02614">
    <property type="entry name" value="ftsW"/>
    <property type="match status" value="1"/>
</dbReference>
<dbReference type="GO" id="GO:0015648">
    <property type="term" value="F:lipid-linked peptidoglycan transporter activity"/>
    <property type="evidence" value="ECO:0007669"/>
    <property type="project" value="TreeGrafter"/>
</dbReference>
<comment type="subcellular location">
    <subcellularLocation>
        <location evidence="1">Cell membrane</location>
        <topology evidence="1">Multi-pass membrane protein</topology>
    </subcellularLocation>
</comment>
<evidence type="ECO:0000256" key="20">
    <source>
        <dbReference type="ARBA" id="ARBA00049902"/>
    </source>
</evidence>
<dbReference type="PANTHER" id="PTHR30474:SF2">
    <property type="entry name" value="PEPTIDOGLYCAN GLYCOSYLTRANSFERASE FTSW-RELATED"/>
    <property type="match status" value="1"/>
</dbReference>
<evidence type="ECO:0000256" key="8">
    <source>
        <dbReference type="ARBA" id="ARBA00022960"/>
    </source>
</evidence>
<evidence type="ECO:0000256" key="13">
    <source>
        <dbReference type="ARBA" id="ARBA00023316"/>
    </source>
</evidence>
<keyword evidence="3" id="KW-1003">Cell membrane</keyword>
<dbReference type="InterPro" id="IPR013437">
    <property type="entry name" value="FtsW"/>
</dbReference>
<dbReference type="STRING" id="1801743.A2824_02975"/>
<keyword evidence="9" id="KW-0573">Peptidoglycan synthesis</keyword>
<dbReference type="InterPro" id="IPR001182">
    <property type="entry name" value="FtsW/RodA"/>
</dbReference>
<comment type="similarity">
    <text evidence="16">Belongs to the SEDS family. FtsW subfamily.</text>
</comment>
<keyword evidence="10 21" id="KW-1133">Transmembrane helix</keyword>
<evidence type="ECO:0000256" key="7">
    <source>
        <dbReference type="ARBA" id="ARBA00022692"/>
    </source>
</evidence>
<evidence type="ECO:0000256" key="9">
    <source>
        <dbReference type="ARBA" id="ARBA00022984"/>
    </source>
</evidence>
<evidence type="ECO:0000256" key="11">
    <source>
        <dbReference type="ARBA" id="ARBA00023136"/>
    </source>
</evidence>
<dbReference type="GO" id="GO:0071555">
    <property type="term" value="P:cell wall organization"/>
    <property type="evidence" value="ECO:0007669"/>
    <property type="project" value="UniProtKB-KW"/>
</dbReference>
<gene>
    <name evidence="22" type="ORF">A2824_02975</name>
</gene>
<evidence type="ECO:0000256" key="3">
    <source>
        <dbReference type="ARBA" id="ARBA00022475"/>
    </source>
</evidence>
<comment type="caution">
    <text evidence="22">The sequence shown here is derived from an EMBL/GenBank/DDBJ whole genome shotgun (WGS) entry which is preliminary data.</text>
</comment>
<sequence>MKTKSVDKIFLGLVITLLVVGILVFVSASLGILPKNEAKFYGVLFNQLVLGFGGGIIVLLITSRINYKFWRKYSFYIFLAALVISALVFLPGLGFEHAGALRWISLGPISFQPAEFLKIGFIIYFAAWLSSVKDRVRNFKLGILPFLIFLGLSAVVLLKQPDIKSFILIVLASLGMFFISGVRLRNILILGLVVVSILGFMIFQKPYLLDRVETFLEPSRDPLGSSYQLQQGLIAIGSGGVFGRGFGQSIQKFSYLPEPQGDSIFAVIGEEFGFVGSTLVILLFIAFILRGLRIANRAPDLFSRLLVAGIVILIGAQAFLNIASITGVFPLTGVPLPFISHGGTSLLITLAAVGIILNISKYQR</sequence>
<evidence type="ECO:0000313" key="22">
    <source>
        <dbReference type="EMBL" id="OGI68981.1"/>
    </source>
</evidence>
<evidence type="ECO:0000256" key="14">
    <source>
        <dbReference type="ARBA" id="ARBA00032370"/>
    </source>
</evidence>
<dbReference type="EC" id="2.4.99.28" evidence="19"/>
<dbReference type="GO" id="GO:0008360">
    <property type="term" value="P:regulation of cell shape"/>
    <property type="evidence" value="ECO:0007669"/>
    <property type="project" value="UniProtKB-KW"/>
</dbReference>
<dbReference type="GO" id="GO:0008955">
    <property type="term" value="F:peptidoglycan glycosyltransferase activity"/>
    <property type="evidence" value="ECO:0007669"/>
    <property type="project" value="UniProtKB-EC"/>
</dbReference>
<comment type="catalytic activity">
    <reaction evidence="20">
        <text>[GlcNAc-(1-&gt;4)-Mur2Ac(oyl-L-Ala-gamma-D-Glu-L-Lys-D-Ala-D-Ala)](n)-di-trans,octa-cis-undecaprenyl diphosphate + beta-D-GlcNAc-(1-&gt;4)-Mur2Ac(oyl-L-Ala-gamma-D-Glu-L-Lys-D-Ala-D-Ala)-di-trans,octa-cis-undecaprenyl diphosphate = [GlcNAc-(1-&gt;4)-Mur2Ac(oyl-L-Ala-gamma-D-Glu-L-Lys-D-Ala-D-Ala)](n+1)-di-trans,octa-cis-undecaprenyl diphosphate + di-trans,octa-cis-undecaprenyl diphosphate + H(+)</text>
        <dbReference type="Rhea" id="RHEA:23708"/>
        <dbReference type="Rhea" id="RHEA-COMP:9602"/>
        <dbReference type="Rhea" id="RHEA-COMP:9603"/>
        <dbReference type="ChEBI" id="CHEBI:15378"/>
        <dbReference type="ChEBI" id="CHEBI:58405"/>
        <dbReference type="ChEBI" id="CHEBI:60033"/>
        <dbReference type="ChEBI" id="CHEBI:78435"/>
        <dbReference type="EC" id="2.4.99.28"/>
    </reaction>
</comment>
<keyword evidence="4 22" id="KW-0132">Cell division</keyword>